<dbReference type="InterPro" id="IPR015422">
    <property type="entry name" value="PyrdxlP-dep_Trfase_small"/>
</dbReference>
<dbReference type="InterPro" id="IPR049315">
    <property type="entry name" value="GDC-P_N"/>
</dbReference>
<evidence type="ECO:0000313" key="4">
    <source>
        <dbReference type="Proteomes" id="UP000193870"/>
    </source>
</evidence>
<name>A0A1Y5TQ54_9RHOB</name>
<dbReference type="STRING" id="315423.SAMN04488020_1175"/>
<protein>
    <submittedName>
        <fullName evidence="3">Putative glycine dehydrogenase (Decarboxylating) subunit 1</fullName>
        <ecNumber evidence="3">1.4.4.2</ecNumber>
    </submittedName>
</protein>
<keyword evidence="4" id="KW-1185">Reference proteome</keyword>
<evidence type="ECO:0000313" key="3">
    <source>
        <dbReference type="EMBL" id="SLN69458.1"/>
    </source>
</evidence>
<feature type="domain" description="Glycine cleavage system P-protein N-terminal" evidence="2">
    <location>
        <begin position="18"/>
        <end position="423"/>
    </location>
</feature>
<dbReference type="Gene3D" id="3.40.640.10">
    <property type="entry name" value="Type I PLP-dependent aspartate aminotransferase-like (Major domain)"/>
    <property type="match status" value="1"/>
</dbReference>
<accession>A0A1Y5TQ54</accession>
<dbReference type="InterPro" id="IPR015421">
    <property type="entry name" value="PyrdxlP-dep_Trfase_major"/>
</dbReference>
<dbReference type="PANTHER" id="PTHR42806:SF1">
    <property type="entry name" value="GLYCINE DEHYDROGENASE (DECARBOXYLATING)"/>
    <property type="match status" value="1"/>
</dbReference>
<proteinExistence type="predicted"/>
<gene>
    <name evidence="3" type="primary">gcvPA</name>
    <name evidence="3" type="ORF">PAM7066_03506</name>
</gene>
<dbReference type="OrthoDB" id="9801272at2"/>
<reference evidence="3 4" key="1">
    <citation type="submission" date="2017-03" db="EMBL/GenBank/DDBJ databases">
        <authorList>
            <person name="Afonso C.L."/>
            <person name="Miller P.J."/>
            <person name="Scott M.A."/>
            <person name="Spackman E."/>
            <person name="Goraichik I."/>
            <person name="Dimitrov K.M."/>
            <person name="Suarez D.L."/>
            <person name="Swayne D.E."/>
        </authorList>
    </citation>
    <scope>NUCLEOTIDE SEQUENCE [LARGE SCALE GENOMIC DNA]</scope>
    <source>
        <strain evidence="3 4">CECT 7066</strain>
    </source>
</reference>
<evidence type="ECO:0000256" key="1">
    <source>
        <dbReference type="ARBA" id="ARBA00023002"/>
    </source>
</evidence>
<dbReference type="NCBIfam" id="NF001696">
    <property type="entry name" value="PRK00451.1"/>
    <property type="match status" value="1"/>
</dbReference>
<evidence type="ECO:0000259" key="2">
    <source>
        <dbReference type="Pfam" id="PF02347"/>
    </source>
</evidence>
<dbReference type="Gene3D" id="3.90.1150.10">
    <property type="entry name" value="Aspartate Aminotransferase, domain 1"/>
    <property type="match status" value="1"/>
</dbReference>
<dbReference type="InterPro" id="IPR015424">
    <property type="entry name" value="PyrdxlP-dep_Trfase"/>
</dbReference>
<dbReference type="SUPFAM" id="SSF53383">
    <property type="entry name" value="PLP-dependent transferases"/>
    <property type="match status" value="1"/>
</dbReference>
<dbReference type="PANTHER" id="PTHR42806">
    <property type="entry name" value="GLYCINE CLEAVAGE SYSTEM P-PROTEIN"/>
    <property type="match status" value="1"/>
</dbReference>
<sequence>MQPPTAHPYMANSVPAIQREMLDSIGVRDIEELFVQIPADHRLARPLDLPPALSEHELRRHLVETLSKNSTTEDNLSFLGAGIWQHHVPAAVDEIVRRNEWLTSIYGVPSSDHGLYQSWFEFCSQLGELLNLDLVGMPVRSWGTAAGHALRMAARLTGRNEVAVVRAIDPERLSIIRNYCEPPEMADHIVVHLINYDPATGLVDLDQLRATVGAQTAAVYFEVPSYLGLIDHQAAEIAAIARAAGAETIVGVDPISLGVLSAPSDYGADIVVGTIQPLGIHLHAGGGVGGFIATRDEPRYAGEYPTLFISIAETIKPGEYGFGRALLHQSSYALREKGKDWIGHSVYMWAVAATAYMAMMGPQGFAEIGEIIVQRAHHAARRLGELEGITITFPSGFFKEFVVNFDDAGKSVSEINDALRAEGIFGGHDLSSDFPELGQSALYCVSEVHTHSDIERLAGALQKVISQ</sequence>
<dbReference type="Proteomes" id="UP000193870">
    <property type="component" value="Unassembled WGS sequence"/>
</dbReference>
<organism evidence="3 4">
    <name type="scientific">Palleronia marisminoris</name>
    <dbReference type="NCBI Taxonomy" id="315423"/>
    <lineage>
        <taxon>Bacteria</taxon>
        <taxon>Pseudomonadati</taxon>
        <taxon>Pseudomonadota</taxon>
        <taxon>Alphaproteobacteria</taxon>
        <taxon>Rhodobacterales</taxon>
        <taxon>Roseobacteraceae</taxon>
        <taxon>Palleronia</taxon>
    </lineage>
</organism>
<dbReference type="Pfam" id="PF02347">
    <property type="entry name" value="GDC-P"/>
    <property type="match status" value="1"/>
</dbReference>
<dbReference type="GO" id="GO:0009116">
    <property type="term" value="P:nucleoside metabolic process"/>
    <property type="evidence" value="ECO:0007669"/>
    <property type="project" value="InterPro"/>
</dbReference>
<keyword evidence="1 3" id="KW-0560">Oxidoreductase</keyword>
<dbReference type="InterPro" id="IPR023010">
    <property type="entry name" value="GcvPA"/>
</dbReference>
<dbReference type="GO" id="GO:0004375">
    <property type="term" value="F:glycine dehydrogenase (decarboxylating) activity"/>
    <property type="evidence" value="ECO:0007669"/>
    <property type="project" value="UniProtKB-EC"/>
</dbReference>
<dbReference type="EC" id="1.4.4.2" evidence="3"/>
<dbReference type="EMBL" id="FWFV01000016">
    <property type="protein sequence ID" value="SLN69458.1"/>
    <property type="molecule type" value="Genomic_DNA"/>
</dbReference>
<dbReference type="AlphaFoldDB" id="A0A1Y5TQ54"/>
<dbReference type="RefSeq" id="WP_085855464.1">
    <property type="nucleotide sequence ID" value="NZ_FOPF01000017.1"/>
</dbReference>